<feature type="domain" description="CSD" evidence="1">
    <location>
        <begin position="87"/>
        <end position="153"/>
    </location>
</feature>
<dbReference type="EMBL" id="CAJNDS010001557">
    <property type="protein sequence ID" value="CAE7265146.1"/>
    <property type="molecule type" value="Genomic_DNA"/>
</dbReference>
<dbReference type="SMART" id="SM00357">
    <property type="entry name" value="CSP"/>
    <property type="match status" value="2"/>
</dbReference>
<feature type="domain" description="CSD" evidence="1">
    <location>
        <begin position="14"/>
        <end position="80"/>
    </location>
</feature>
<dbReference type="InterPro" id="IPR050181">
    <property type="entry name" value="Cold_shock_domain"/>
</dbReference>
<dbReference type="Proteomes" id="UP000604046">
    <property type="component" value="Unassembled WGS sequence"/>
</dbReference>
<evidence type="ECO:0000313" key="3">
    <source>
        <dbReference type="Proteomes" id="UP000604046"/>
    </source>
</evidence>
<dbReference type="PRINTS" id="PR00050">
    <property type="entry name" value="COLDSHOCK"/>
</dbReference>
<evidence type="ECO:0000313" key="2">
    <source>
        <dbReference type="EMBL" id="CAE7265146.1"/>
    </source>
</evidence>
<dbReference type="Pfam" id="PF00313">
    <property type="entry name" value="CSD"/>
    <property type="match status" value="2"/>
</dbReference>
<dbReference type="OrthoDB" id="446813at2759"/>
<keyword evidence="3" id="KW-1185">Reference proteome</keyword>
<comment type="caution">
    <text evidence="2">The sequence shown here is derived from an EMBL/GenBank/DDBJ whole genome shotgun (WGS) entry which is preliminary data.</text>
</comment>
<proteinExistence type="predicted"/>
<dbReference type="PROSITE" id="PS51857">
    <property type="entry name" value="CSD_2"/>
    <property type="match status" value="2"/>
</dbReference>
<dbReference type="InterPro" id="IPR011129">
    <property type="entry name" value="CSD"/>
</dbReference>
<dbReference type="AlphaFoldDB" id="A0A812MSH2"/>
<evidence type="ECO:0000259" key="1">
    <source>
        <dbReference type="PROSITE" id="PS51857"/>
    </source>
</evidence>
<name>A0A812MSH2_9DINO</name>
<organism evidence="2 3">
    <name type="scientific">Symbiodinium natans</name>
    <dbReference type="NCBI Taxonomy" id="878477"/>
    <lineage>
        <taxon>Eukaryota</taxon>
        <taxon>Sar</taxon>
        <taxon>Alveolata</taxon>
        <taxon>Dinophyceae</taxon>
        <taxon>Suessiales</taxon>
        <taxon>Symbiodiniaceae</taxon>
        <taxon>Symbiodinium</taxon>
    </lineage>
</organism>
<dbReference type="PANTHER" id="PTHR11544">
    <property type="entry name" value="COLD SHOCK DOMAIN CONTAINING PROTEINS"/>
    <property type="match status" value="1"/>
</dbReference>
<dbReference type="Gene3D" id="2.40.50.140">
    <property type="entry name" value="Nucleic acid-binding proteins"/>
    <property type="match status" value="2"/>
</dbReference>
<dbReference type="GO" id="GO:0003676">
    <property type="term" value="F:nucleic acid binding"/>
    <property type="evidence" value="ECO:0007669"/>
    <property type="project" value="InterPro"/>
</dbReference>
<protein>
    <submittedName>
        <fullName evidence="2">CspLA protein</fullName>
    </submittedName>
</protein>
<dbReference type="InterPro" id="IPR002059">
    <property type="entry name" value="CSP_DNA-bd"/>
</dbReference>
<sequence length="266" mass="28562">MAAPPPAVPTATTPYVGVVKSFNPAKGWGHIECEDTFKLFGKDIFLLRSRTGSLTLARGSQVTFTVEQGTKGPEAANVQLVQAPESRFRGTVKSWNPQRGWGHIECAATQEVYGKDIFLMRSALVGGQCNKGDEVSFDIIEGSKGPEACGVQVVTAPVAAPDHPRMGYVAMYQAPQYDGVIAHYNAALQQGSIHCPQVFAAYGCDVAVTGQRLGSYVPQAGDQITFGLAISQDGRPEALNVQQANSYQAERSHTGLSWAKSIRPYQ</sequence>
<dbReference type="SUPFAM" id="SSF50249">
    <property type="entry name" value="Nucleic acid-binding proteins"/>
    <property type="match status" value="2"/>
</dbReference>
<accession>A0A812MSH2</accession>
<reference evidence="2" key="1">
    <citation type="submission" date="2021-02" db="EMBL/GenBank/DDBJ databases">
        <authorList>
            <person name="Dougan E. K."/>
            <person name="Rhodes N."/>
            <person name="Thang M."/>
            <person name="Chan C."/>
        </authorList>
    </citation>
    <scope>NUCLEOTIDE SEQUENCE</scope>
</reference>
<dbReference type="InterPro" id="IPR012340">
    <property type="entry name" value="NA-bd_OB-fold"/>
</dbReference>
<gene>
    <name evidence="2" type="primary">cspLA</name>
    <name evidence="2" type="ORF">SNAT2548_LOCUS13992</name>
</gene>